<name>A0A1I8A3D6_9BILA</name>
<protein>
    <submittedName>
        <fullName evidence="2">Ovule protein</fullName>
    </submittedName>
</protein>
<evidence type="ECO:0000313" key="2">
    <source>
        <dbReference type="WBParaSite" id="L893_g32451.t1"/>
    </source>
</evidence>
<reference evidence="2" key="1">
    <citation type="submission" date="2016-11" db="UniProtKB">
        <authorList>
            <consortium name="WormBaseParasite"/>
        </authorList>
    </citation>
    <scope>IDENTIFICATION</scope>
</reference>
<keyword evidence="1" id="KW-1185">Reference proteome</keyword>
<dbReference type="AlphaFoldDB" id="A0A1I8A3D6"/>
<dbReference type="WBParaSite" id="L893_g32451.t1">
    <property type="protein sequence ID" value="L893_g32451.t1"/>
    <property type="gene ID" value="L893_g32451"/>
</dbReference>
<dbReference type="Proteomes" id="UP000095287">
    <property type="component" value="Unplaced"/>
</dbReference>
<evidence type="ECO:0000313" key="1">
    <source>
        <dbReference type="Proteomes" id="UP000095287"/>
    </source>
</evidence>
<proteinExistence type="predicted"/>
<sequence>MSTRKHIRVTKSIFNPTGSFGNAPRRCMSNLGVTQISSCFYHLQFSRLVVWHTNKWTNLPRKWTSLIICFYL</sequence>
<accession>A0A1I8A3D6</accession>
<organism evidence="1 2">
    <name type="scientific">Steinernema glaseri</name>
    <dbReference type="NCBI Taxonomy" id="37863"/>
    <lineage>
        <taxon>Eukaryota</taxon>
        <taxon>Metazoa</taxon>
        <taxon>Ecdysozoa</taxon>
        <taxon>Nematoda</taxon>
        <taxon>Chromadorea</taxon>
        <taxon>Rhabditida</taxon>
        <taxon>Tylenchina</taxon>
        <taxon>Panagrolaimomorpha</taxon>
        <taxon>Strongyloidoidea</taxon>
        <taxon>Steinernematidae</taxon>
        <taxon>Steinernema</taxon>
    </lineage>
</organism>